<feature type="coiled-coil region" evidence="1">
    <location>
        <begin position="193"/>
        <end position="287"/>
    </location>
</feature>
<proteinExistence type="predicted"/>
<feature type="region of interest" description="Disordered" evidence="2">
    <location>
        <begin position="481"/>
        <end position="549"/>
    </location>
</feature>
<name>H0H2P4_SACCK</name>
<dbReference type="OrthoDB" id="4049654at2759"/>
<evidence type="ECO:0000256" key="1">
    <source>
        <dbReference type="SAM" id="Coils"/>
    </source>
</evidence>
<evidence type="ECO:0000313" key="4">
    <source>
        <dbReference type="Proteomes" id="UP000009009"/>
    </source>
</evidence>
<dbReference type="EMBL" id="AGVY01000394">
    <property type="protein sequence ID" value="EHM99664.1"/>
    <property type="molecule type" value="Genomic_DNA"/>
</dbReference>
<dbReference type="PhylomeDB" id="H0H2P4"/>
<feature type="region of interest" description="Disordered" evidence="2">
    <location>
        <begin position="32"/>
        <end position="52"/>
    </location>
</feature>
<comment type="caution">
    <text evidence="3">The sequence shown here is derived from an EMBL/GenBank/DDBJ whole genome shotgun (WGS) entry which is preliminary data.</text>
</comment>
<organism evidence="3 4">
    <name type="scientific">Saccharomyces cerevisiae x Saccharomyces kudriavzevii (strain VIN7)</name>
    <name type="common">Yeast</name>
    <dbReference type="NCBI Taxonomy" id="1095631"/>
    <lineage>
        <taxon>Eukaryota</taxon>
        <taxon>Fungi</taxon>
        <taxon>Dikarya</taxon>
        <taxon>Ascomycota</taxon>
        <taxon>Saccharomycotina</taxon>
        <taxon>Saccharomycetes</taxon>
        <taxon>Saccharomycetales</taxon>
        <taxon>Saccharomycetaceae</taxon>
        <taxon>Saccharomyces</taxon>
    </lineage>
</organism>
<feature type="compositionally biased region" description="Polar residues" evidence="2">
    <location>
        <begin position="393"/>
        <end position="402"/>
    </location>
</feature>
<gene>
    <name evidence="3" type="ORF">VIN7_10624</name>
</gene>
<dbReference type="HOGENOM" id="CLU_518903_0_0_1"/>
<feature type="compositionally biased region" description="Basic and acidic residues" evidence="2">
    <location>
        <begin position="497"/>
        <end position="518"/>
    </location>
</feature>
<protein>
    <submittedName>
        <fullName evidence="3">Asf2p</fullName>
    </submittedName>
</protein>
<accession>H0H2P4</accession>
<feature type="compositionally biased region" description="Polar residues" evidence="2">
    <location>
        <begin position="525"/>
        <end position="536"/>
    </location>
</feature>
<sequence length="549" mass="61552">MSANRGILNAIVCSAAVRSDQELSSPFCTDEEDAAVTKGPGTSSKVQKSRSLTEMESKIKDLQSLIGHYQENEAVLVSSTNVLSSEIMGYEIQMAGLHGKITSMMDKNDALRKTCKSFSEKRGRSVPVFPRSDAEAHCEERSVLVDLKEEVCAKLQDCNSIQNTVNAKLDEVHEFYEKYYEDLELNFADIVFERDTTKELAKVKQELKNVRKNSEIKVNNLQIQLIQANKSLELLKREVKVKDDCIKCIPELVNKTNSTLLSYKKSIANQKETIEALQTELSQQTEAQRLVEMQLQAQTPTNVTLVDPFDDNDPKELLATQEKQLQELRLQKKASDEKSRTAHLHLEKQNSTISLLQSYITSLVQRLPPSQYQPHPNPLPVRRKSQKYRSGKSSRLAPTTAVTPRPVLLSPQHARHNNTATIGNPQLLLMAAPNEHSQPAQDTMVLAPKLHLDHVPRPPPHFSKQRLPPRILDLNSSTLKTLPEAPQSTHTDLQQLTHDDQLSSKDKSQEKTERDDLPRLVAIESTASNALSSSEVRNLEGPAPFSKTA</sequence>
<dbReference type="AlphaFoldDB" id="H0H2P4"/>
<feature type="region of interest" description="Disordered" evidence="2">
    <location>
        <begin position="367"/>
        <end position="419"/>
    </location>
</feature>
<reference evidence="3 4" key="1">
    <citation type="journal article" date="2012" name="FEMS Yeast Res.">
        <title>The genome sequence of the wine yeast VIN7 reveals an allotriploid hybrid genome with Saccharomyces cerevisiae and Saccharomyces kudriavzevii origins.</title>
        <authorList>
            <person name="Borneman A.R."/>
            <person name="Desany B.A."/>
            <person name="Riches D."/>
            <person name="Affourtit J.P."/>
            <person name="Forgan A.H."/>
            <person name="Pretorius I.S."/>
            <person name="Egholm M."/>
            <person name="Chambers P.J."/>
        </authorList>
    </citation>
    <scope>NUCLEOTIDE SEQUENCE [LARGE SCALE GENOMIC DNA]</scope>
    <source>
        <strain evidence="3 4">VIN7</strain>
    </source>
</reference>
<keyword evidence="1" id="KW-0175">Coiled coil</keyword>
<feature type="compositionally biased region" description="Polar residues" evidence="2">
    <location>
        <begin position="481"/>
        <end position="496"/>
    </location>
</feature>
<evidence type="ECO:0000313" key="3">
    <source>
        <dbReference type="EMBL" id="EHM99664.1"/>
    </source>
</evidence>
<dbReference type="Proteomes" id="UP000009009">
    <property type="component" value="Unassembled WGS sequence"/>
</dbReference>
<keyword evidence="4" id="KW-1185">Reference proteome</keyword>
<feature type="compositionally biased region" description="Basic residues" evidence="2">
    <location>
        <begin position="381"/>
        <end position="392"/>
    </location>
</feature>
<evidence type="ECO:0000256" key="2">
    <source>
        <dbReference type="SAM" id="MobiDB-lite"/>
    </source>
</evidence>
<feature type="compositionally biased region" description="Polar residues" evidence="2">
    <location>
        <begin position="40"/>
        <end position="50"/>
    </location>
</feature>